<dbReference type="Proteomes" id="UP000198867">
    <property type="component" value="Unassembled WGS sequence"/>
</dbReference>
<evidence type="ECO:0000259" key="1">
    <source>
        <dbReference type="Pfam" id="PF11716"/>
    </source>
</evidence>
<dbReference type="InterPro" id="IPR024344">
    <property type="entry name" value="MDMPI_metal-binding"/>
</dbReference>
<keyword evidence="3" id="KW-1185">Reference proteome</keyword>
<dbReference type="OrthoDB" id="5178565at2"/>
<dbReference type="InterPro" id="IPR034660">
    <property type="entry name" value="DinB/YfiT-like"/>
</dbReference>
<evidence type="ECO:0000313" key="2">
    <source>
        <dbReference type="EMBL" id="SFN76099.1"/>
    </source>
</evidence>
<gene>
    <name evidence="2" type="ORF">SAMN05216219_1991</name>
</gene>
<accession>A0A1I5BNB5</accession>
<dbReference type="STRING" id="995034.SAMN05216219_1991"/>
<protein>
    <submittedName>
        <fullName evidence="2">TIGR03083 family protein</fullName>
    </submittedName>
</protein>
<proteinExistence type="predicted"/>
<dbReference type="NCBIfam" id="TIGR03083">
    <property type="entry name" value="maleylpyruvate isomerase family mycothiol-dependent enzyme"/>
    <property type="match status" value="1"/>
</dbReference>
<sequence>MSSLGSRAETPPPGRGARIAEALDVVADGLDSLTAPQWAAPSLCDGWSVKDTISHLVWRVGTGSFRLTSDVLRASVAGHHVNPMRTFDDIARGIADGGGTDELRRQMRVIAREKAAGRGRTNIGELAEVVVHGYDAMHPLQISLPFAADTTHRVASMSALKASRSTRALLRHRTLVAADAGWRIGSGSEIVADAAGIVLFLNGRKAMQPPERAAVFAPVPRPGLA</sequence>
<dbReference type="GO" id="GO:0046872">
    <property type="term" value="F:metal ion binding"/>
    <property type="evidence" value="ECO:0007669"/>
    <property type="project" value="InterPro"/>
</dbReference>
<dbReference type="Pfam" id="PF11716">
    <property type="entry name" value="MDMPI_N"/>
    <property type="match status" value="1"/>
</dbReference>
<dbReference type="SUPFAM" id="SSF109854">
    <property type="entry name" value="DinB/YfiT-like putative metalloenzymes"/>
    <property type="match status" value="1"/>
</dbReference>
<reference evidence="3" key="1">
    <citation type="submission" date="2016-10" db="EMBL/GenBank/DDBJ databases">
        <authorList>
            <person name="Varghese N."/>
            <person name="Submissions S."/>
        </authorList>
    </citation>
    <scope>NUCLEOTIDE SEQUENCE [LARGE SCALE GENOMIC DNA]</scope>
    <source>
        <strain evidence="3">CGMCC 1.11101</strain>
    </source>
</reference>
<dbReference type="EMBL" id="FOVM01000005">
    <property type="protein sequence ID" value="SFN76099.1"/>
    <property type="molecule type" value="Genomic_DNA"/>
</dbReference>
<feature type="domain" description="Mycothiol-dependent maleylpyruvate isomerase metal-binding" evidence="1">
    <location>
        <begin position="20"/>
        <end position="109"/>
    </location>
</feature>
<name>A0A1I5BNB5_9MICO</name>
<dbReference type="InterPro" id="IPR017517">
    <property type="entry name" value="Maleyloyr_isom"/>
</dbReference>
<evidence type="ECO:0000313" key="3">
    <source>
        <dbReference type="Proteomes" id="UP000198867"/>
    </source>
</evidence>
<organism evidence="2 3">
    <name type="scientific">Mycetocola miduiensis</name>
    <dbReference type="NCBI Taxonomy" id="995034"/>
    <lineage>
        <taxon>Bacteria</taxon>
        <taxon>Bacillati</taxon>
        <taxon>Actinomycetota</taxon>
        <taxon>Actinomycetes</taxon>
        <taxon>Micrococcales</taxon>
        <taxon>Microbacteriaceae</taxon>
        <taxon>Mycetocola</taxon>
    </lineage>
</organism>
<dbReference type="AlphaFoldDB" id="A0A1I5BNB5"/>
<dbReference type="Gene3D" id="1.20.120.450">
    <property type="entry name" value="dinb family like domain"/>
    <property type="match status" value="1"/>
</dbReference>
<dbReference type="RefSeq" id="WP_090710961.1">
    <property type="nucleotide sequence ID" value="NZ_FOVM01000005.1"/>
</dbReference>